<keyword evidence="1" id="KW-0472">Membrane</keyword>
<name>A0A7Y2E9I3_UNCEI</name>
<dbReference type="PANTHER" id="PTHR33383:SF1">
    <property type="entry name" value="MEMBRANE PROTEIN INSERTION EFFICIENCY FACTOR-RELATED"/>
    <property type="match status" value="1"/>
</dbReference>
<dbReference type="AlphaFoldDB" id="A0A7Y2E9I3"/>
<dbReference type="Pfam" id="PF01809">
    <property type="entry name" value="YidD"/>
    <property type="match status" value="1"/>
</dbReference>
<protein>
    <recommendedName>
        <fullName evidence="1">Putative membrane protein insertion efficiency factor</fullName>
    </recommendedName>
</protein>
<evidence type="ECO:0000256" key="1">
    <source>
        <dbReference type="HAMAP-Rule" id="MF_00386"/>
    </source>
</evidence>
<comment type="function">
    <text evidence="1">Could be involved in insertion of integral membrane proteins into the membrane.</text>
</comment>
<organism evidence="3 4">
    <name type="scientific">Eiseniibacteriota bacterium</name>
    <dbReference type="NCBI Taxonomy" id="2212470"/>
    <lineage>
        <taxon>Bacteria</taxon>
        <taxon>Candidatus Eiseniibacteriota</taxon>
    </lineage>
</organism>
<gene>
    <name evidence="3" type="primary">yidD</name>
    <name evidence="3" type="ORF">HKN21_08400</name>
</gene>
<proteinExistence type="inferred from homology"/>
<evidence type="ECO:0000313" key="3">
    <source>
        <dbReference type="EMBL" id="NNF06767.1"/>
    </source>
</evidence>
<reference evidence="3 4" key="1">
    <citation type="submission" date="2020-03" db="EMBL/GenBank/DDBJ databases">
        <title>Metabolic flexibility allows generalist bacteria to become dominant in a frequently disturbed ecosystem.</title>
        <authorList>
            <person name="Chen Y.-J."/>
            <person name="Leung P.M."/>
            <person name="Bay S.K."/>
            <person name="Hugenholtz P."/>
            <person name="Kessler A.J."/>
            <person name="Shelley G."/>
            <person name="Waite D.W."/>
            <person name="Cook P.L."/>
            <person name="Greening C."/>
        </authorList>
    </citation>
    <scope>NUCLEOTIDE SEQUENCE [LARGE SCALE GENOMIC DNA]</scope>
    <source>
        <strain evidence="3">SS_bin_28</strain>
    </source>
</reference>
<dbReference type="NCBIfam" id="TIGR00278">
    <property type="entry name" value="membrane protein insertion efficiency factor YidD"/>
    <property type="match status" value="1"/>
</dbReference>
<comment type="caution">
    <text evidence="3">The sequence shown here is derived from an EMBL/GenBank/DDBJ whole genome shotgun (WGS) entry which is preliminary data.</text>
</comment>
<evidence type="ECO:0000313" key="4">
    <source>
        <dbReference type="Proteomes" id="UP000547674"/>
    </source>
</evidence>
<dbReference type="GO" id="GO:0005886">
    <property type="term" value="C:plasma membrane"/>
    <property type="evidence" value="ECO:0007669"/>
    <property type="project" value="UniProtKB-SubCell"/>
</dbReference>
<accession>A0A7Y2E9I3</accession>
<comment type="similarity">
    <text evidence="1">Belongs to the UPF0161 family.</text>
</comment>
<feature type="region of interest" description="Disordered" evidence="2">
    <location>
        <begin position="71"/>
        <end position="90"/>
    </location>
</feature>
<dbReference type="HAMAP" id="MF_00386">
    <property type="entry name" value="UPF0161_YidD"/>
    <property type="match status" value="1"/>
</dbReference>
<dbReference type="PANTHER" id="PTHR33383">
    <property type="entry name" value="MEMBRANE PROTEIN INSERTION EFFICIENCY FACTOR-RELATED"/>
    <property type="match status" value="1"/>
</dbReference>
<comment type="subcellular location">
    <subcellularLocation>
        <location evidence="1">Cell membrane</location>
        <topology evidence="1">Peripheral membrane protein</topology>
        <orientation evidence="1">Cytoplasmic side</orientation>
    </subcellularLocation>
</comment>
<dbReference type="SMART" id="SM01234">
    <property type="entry name" value="Haemolytic"/>
    <property type="match status" value="1"/>
</dbReference>
<sequence>MRLSLTSLPKQFAILLIQGYRRFISPLFPSVCRFHPTCSEYTLVAVREYGLLRGSWMFLKRLAKCHPFHPGGHDPVISKSGTELGNHHGS</sequence>
<dbReference type="InterPro" id="IPR002696">
    <property type="entry name" value="Membr_insert_effic_factor_YidD"/>
</dbReference>
<dbReference type="Proteomes" id="UP000547674">
    <property type="component" value="Unassembled WGS sequence"/>
</dbReference>
<evidence type="ECO:0000256" key="2">
    <source>
        <dbReference type="SAM" id="MobiDB-lite"/>
    </source>
</evidence>
<keyword evidence="1" id="KW-1003">Cell membrane</keyword>
<dbReference type="EMBL" id="JABDJR010000329">
    <property type="protein sequence ID" value="NNF06767.1"/>
    <property type="molecule type" value="Genomic_DNA"/>
</dbReference>